<dbReference type="Pfam" id="PF13041">
    <property type="entry name" value="PPR_2"/>
    <property type="match status" value="1"/>
</dbReference>
<dbReference type="InterPro" id="IPR046960">
    <property type="entry name" value="PPR_At4g14850-like_plant"/>
</dbReference>
<evidence type="ECO:0000313" key="4">
    <source>
        <dbReference type="Proteomes" id="UP001459277"/>
    </source>
</evidence>
<dbReference type="PANTHER" id="PTHR47926:SF371">
    <property type="entry name" value="TETRATRICOPEPTIDE REPEAT-LIKE SUPERFAMILY PROTEIN"/>
    <property type="match status" value="1"/>
</dbReference>
<dbReference type="Pfam" id="PF01535">
    <property type="entry name" value="PPR"/>
    <property type="match status" value="1"/>
</dbReference>
<feature type="repeat" description="PPR" evidence="2">
    <location>
        <begin position="56"/>
        <end position="90"/>
    </location>
</feature>
<name>A0AAW2DAW6_9ROSI</name>
<dbReference type="InterPro" id="IPR002885">
    <property type="entry name" value="PPR_rpt"/>
</dbReference>
<dbReference type="Proteomes" id="UP001459277">
    <property type="component" value="Unassembled WGS sequence"/>
</dbReference>
<dbReference type="PANTHER" id="PTHR47926">
    <property type="entry name" value="PENTATRICOPEPTIDE REPEAT-CONTAINING PROTEIN"/>
    <property type="match status" value="1"/>
</dbReference>
<dbReference type="GO" id="GO:0009451">
    <property type="term" value="P:RNA modification"/>
    <property type="evidence" value="ECO:0007669"/>
    <property type="project" value="InterPro"/>
</dbReference>
<dbReference type="NCBIfam" id="TIGR00756">
    <property type="entry name" value="PPR"/>
    <property type="match status" value="3"/>
</dbReference>
<keyword evidence="1" id="KW-0677">Repeat</keyword>
<feature type="repeat" description="PPR" evidence="2">
    <location>
        <begin position="25"/>
        <end position="55"/>
    </location>
</feature>
<evidence type="ECO:0000313" key="3">
    <source>
        <dbReference type="EMBL" id="KAL0006838.1"/>
    </source>
</evidence>
<accession>A0AAW2DAW6</accession>
<dbReference type="InterPro" id="IPR011990">
    <property type="entry name" value="TPR-like_helical_dom_sf"/>
</dbReference>
<keyword evidence="4" id="KW-1185">Reference proteome</keyword>
<dbReference type="Gene3D" id="1.25.40.10">
    <property type="entry name" value="Tetratricopeptide repeat domain"/>
    <property type="match status" value="2"/>
</dbReference>
<evidence type="ECO:0000256" key="1">
    <source>
        <dbReference type="ARBA" id="ARBA00022737"/>
    </source>
</evidence>
<evidence type="ECO:0008006" key="5">
    <source>
        <dbReference type="Google" id="ProtNLM"/>
    </source>
</evidence>
<proteinExistence type="predicted"/>
<dbReference type="EMBL" id="JAZDWU010000003">
    <property type="protein sequence ID" value="KAL0006838.1"/>
    <property type="molecule type" value="Genomic_DNA"/>
</dbReference>
<sequence length="189" mass="21418">MISGYILCHNMVSARRLFDLASERDVVLWNTMVSGFIELGDTVAARKLFDEMPNRDVMSWNTVLNGYANNGDVEACERLFEEMPERNIFSWNGLIGGYAQNRKFFEVMETFKRMLIKGNVLPNDATLVIALSACSRLGALDLGKWVHAYGESNGYKGNFYIGNALIDMYAKCGIIEMLLMCSRAWVERI</sequence>
<reference evidence="3 4" key="1">
    <citation type="submission" date="2024-01" db="EMBL/GenBank/DDBJ databases">
        <title>A telomere-to-telomere, gap-free genome of sweet tea (Lithocarpus litseifolius).</title>
        <authorList>
            <person name="Zhou J."/>
        </authorList>
    </citation>
    <scope>NUCLEOTIDE SEQUENCE [LARGE SCALE GENOMIC DNA]</scope>
    <source>
        <strain evidence="3">Zhou-2022a</strain>
        <tissue evidence="3">Leaf</tissue>
    </source>
</reference>
<protein>
    <recommendedName>
        <fullName evidence="5">Pentatricopeptide repeat-containing protein</fullName>
    </recommendedName>
</protein>
<evidence type="ECO:0000256" key="2">
    <source>
        <dbReference type="PROSITE-ProRule" id="PRU00708"/>
    </source>
</evidence>
<organism evidence="3 4">
    <name type="scientific">Lithocarpus litseifolius</name>
    <dbReference type="NCBI Taxonomy" id="425828"/>
    <lineage>
        <taxon>Eukaryota</taxon>
        <taxon>Viridiplantae</taxon>
        <taxon>Streptophyta</taxon>
        <taxon>Embryophyta</taxon>
        <taxon>Tracheophyta</taxon>
        <taxon>Spermatophyta</taxon>
        <taxon>Magnoliopsida</taxon>
        <taxon>eudicotyledons</taxon>
        <taxon>Gunneridae</taxon>
        <taxon>Pentapetalae</taxon>
        <taxon>rosids</taxon>
        <taxon>fabids</taxon>
        <taxon>Fagales</taxon>
        <taxon>Fagaceae</taxon>
        <taxon>Lithocarpus</taxon>
    </lineage>
</organism>
<dbReference type="PROSITE" id="PS51375">
    <property type="entry name" value="PPR"/>
    <property type="match status" value="2"/>
</dbReference>
<dbReference type="AlphaFoldDB" id="A0AAW2DAW6"/>
<gene>
    <name evidence="3" type="ORF">SO802_008340</name>
</gene>
<dbReference type="GO" id="GO:0003723">
    <property type="term" value="F:RNA binding"/>
    <property type="evidence" value="ECO:0007669"/>
    <property type="project" value="InterPro"/>
</dbReference>
<comment type="caution">
    <text evidence="3">The sequence shown here is derived from an EMBL/GenBank/DDBJ whole genome shotgun (WGS) entry which is preliminary data.</text>
</comment>